<reference evidence="4" key="2">
    <citation type="submission" date="2023-03" db="EMBL/GenBank/DDBJ databases">
        <authorList>
            <person name="Zhang Z."/>
        </authorList>
    </citation>
    <scope>NUCLEOTIDE SEQUENCE</scope>
    <source>
        <strain evidence="4">DSA</strain>
    </source>
</reference>
<dbReference type="PROSITE" id="PS51272">
    <property type="entry name" value="SLH"/>
    <property type="match status" value="1"/>
</dbReference>
<comment type="caution">
    <text evidence="4">The sequence shown here is derived from an EMBL/GenBank/DDBJ whole genome shotgun (WGS) entry which is preliminary data.</text>
</comment>
<gene>
    <name evidence="4" type="ORF">P6N53_17950</name>
</gene>
<dbReference type="Pfam" id="PF01832">
    <property type="entry name" value="Glucosaminidase"/>
    <property type="match status" value="1"/>
</dbReference>
<organism evidence="4 5">
    <name type="scientific">Desulforamulus aquiferis</name>
    <dbReference type="NCBI Taxonomy" id="1397668"/>
    <lineage>
        <taxon>Bacteria</taxon>
        <taxon>Bacillati</taxon>
        <taxon>Bacillota</taxon>
        <taxon>Clostridia</taxon>
        <taxon>Eubacteriales</taxon>
        <taxon>Peptococcaceae</taxon>
        <taxon>Desulforamulus</taxon>
    </lineage>
</organism>
<keyword evidence="1" id="KW-0677">Repeat</keyword>
<protein>
    <submittedName>
        <fullName evidence="4">Glucosaminidase domain-containing protein</fullName>
    </submittedName>
</protein>
<dbReference type="GO" id="GO:0004040">
    <property type="term" value="F:amidase activity"/>
    <property type="evidence" value="ECO:0007669"/>
    <property type="project" value="InterPro"/>
</dbReference>
<feature type="domain" description="SLH" evidence="3">
    <location>
        <begin position="164"/>
        <end position="226"/>
    </location>
</feature>
<sequence length="261" mass="29392">MGFREEFINAVLPDAVSIQTKTGLPAAIMVAQCILETGFGQFVTVDRITGQFSFNLFNIKGIGSAGTVLSTTFEYFGSRYIEVDAYFRAYHSYEESFADYGVFILENKRYAPAVAAANNPVEYARQLQACGYATDPQYANSLINLTKNWNLIERVNEIFKEQEELAMTNSQIPSDWAVASIEKAKATGVMVGDGYDWNPHKPVTREMLAVILDRLGFLDMINTNADKEISKLYEEKLVDKKYKSNIAVRWGEIAELINKIR</sequence>
<evidence type="ECO:0000256" key="1">
    <source>
        <dbReference type="ARBA" id="ARBA00022737"/>
    </source>
</evidence>
<dbReference type="PRINTS" id="PR01002">
    <property type="entry name" value="FLGFLGJ"/>
</dbReference>
<evidence type="ECO:0000256" key="2">
    <source>
        <dbReference type="ARBA" id="ARBA00022801"/>
    </source>
</evidence>
<dbReference type="AlphaFoldDB" id="A0AAW7ZHD2"/>
<dbReference type="PANTHER" id="PTHR33308">
    <property type="entry name" value="PEPTIDOGLYCAN HYDROLASE FLGJ"/>
    <property type="match status" value="1"/>
</dbReference>
<dbReference type="RefSeq" id="WP_304545623.1">
    <property type="nucleotide sequence ID" value="NZ_JARPTC010000035.1"/>
</dbReference>
<evidence type="ECO:0000313" key="5">
    <source>
        <dbReference type="Proteomes" id="UP001172911"/>
    </source>
</evidence>
<proteinExistence type="predicted"/>
<evidence type="ECO:0000313" key="4">
    <source>
        <dbReference type="EMBL" id="MDO7789098.1"/>
    </source>
</evidence>
<reference evidence="4" key="1">
    <citation type="journal article" date="2023" name="J. Hazard. Mater.">
        <title>Anaerobic biodegradation of pyrene and benzo[a]pyrene by a new sulfate-reducing Desulforamulus aquiferis strain DSA.</title>
        <authorList>
            <person name="Zhang Z."/>
            <person name="Sun J."/>
            <person name="Gong X."/>
            <person name="Wang C."/>
            <person name="Wang H."/>
        </authorList>
    </citation>
    <scope>NUCLEOTIDE SEQUENCE</scope>
    <source>
        <strain evidence="4">DSA</strain>
    </source>
</reference>
<dbReference type="Gene3D" id="1.10.530.10">
    <property type="match status" value="1"/>
</dbReference>
<dbReference type="EMBL" id="JARPTC010000035">
    <property type="protein sequence ID" value="MDO7789098.1"/>
    <property type="molecule type" value="Genomic_DNA"/>
</dbReference>
<dbReference type="InterPro" id="IPR002901">
    <property type="entry name" value="MGlyc_endo_b_GlcNAc-like_dom"/>
</dbReference>
<dbReference type="Proteomes" id="UP001172911">
    <property type="component" value="Unassembled WGS sequence"/>
</dbReference>
<dbReference type="PANTHER" id="PTHR33308:SF9">
    <property type="entry name" value="PEPTIDOGLYCAN HYDROLASE FLGJ"/>
    <property type="match status" value="1"/>
</dbReference>
<name>A0AAW7ZHD2_9FIRM</name>
<dbReference type="Gene3D" id="2.10.70.40">
    <property type="entry name" value="peptidoglycan hydrolase"/>
    <property type="match status" value="1"/>
</dbReference>
<dbReference type="SMART" id="SM00047">
    <property type="entry name" value="LYZ2"/>
    <property type="match status" value="1"/>
</dbReference>
<keyword evidence="2" id="KW-0378">Hydrolase</keyword>
<dbReference type="InterPro" id="IPR001119">
    <property type="entry name" value="SLH_dom"/>
</dbReference>
<accession>A0AAW7ZHD2</accession>
<dbReference type="InterPro" id="IPR051056">
    <property type="entry name" value="Glycosyl_Hydrolase_73"/>
</dbReference>
<evidence type="ECO:0000259" key="3">
    <source>
        <dbReference type="PROSITE" id="PS51272"/>
    </source>
</evidence>
<keyword evidence="5" id="KW-1185">Reference proteome</keyword>